<dbReference type="AlphaFoldDB" id="A0A316AIS8"/>
<organism evidence="2 3">
    <name type="scientific">Dyadobacter jejuensis</name>
    <dbReference type="NCBI Taxonomy" id="1082580"/>
    <lineage>
        <taxon>Bacteria</taxon>
        <taxon>Pseudomonadati</taxon>
        <taxon>Bacteroidota</taxon>
        <taxon>Cytophagia</taxon>
        <taxon>Cytophagales</taxon>
        <taxon>Spirosomataceae</taxon>
        <taxon>Dyadobacter</taxon>
    </lineage>
</organism>
<accession>A0A316AIS8</accession>
<dbReference type="InterPro" id="IPR001296">
    <property type="entry name" value="Glyco_trans_1"/>
</dbReference>
<dbReference type="PANTHER" id="PTHR12526">
    <property type="entry name" value="GLYCOSYLTRANSFERASE"/>
    <property type="match status" value="1"/>
</dbReference>
<dbReference type="EMBL" id="QGDT01000006">
    <property type="protein sequence ID" value="PWJ57633.1"/>
    <property type="molecule type" value="Genomic_DNA"/>
</dbReference>
<dbReference type="OrthoDB" id="9806653at2"/>
<feature type="domain" description="Glycosyl transferase family 1" evidence="1">
    <location>
        <begin position="177"/>
        <end position="326"/>
    </location>
</feature>
<dbReference type="CDD" id="cd03801">
    <property type="entry name" value="GT4_PimA-like"/>
    <property type="match status" value="1"/>
</dbReference>
<dbReference type="Proteomes" id="UP000245880">
    <property type="component" value="Unassembled WGS sequence"/>
</dbReference>
<gene>
    <name evidence="2" type="ORF">CLV98_106105</name>
</gene>
<evidence type="ECO:0000259" key="1">
    <source>
        <dbReference type="Pfam" id="PF00534"/>
    </source>
</evidence>
<proteinExistence type="predicted"/>
<protein>
    <submittedName>
        <fullName evidence="2">Glycosyltransferase involved in cell wall biosynthesis</fullName>
    </submittedName>
</protein>
<dbReference type="Gene3D" id="3.40.50.2000">
    <property type="entry name" value="Glycogen Phosphorylase B"/>
    <property type="match status" value="2"/>
</dbReference>
<sequence>MNHRHTGIRLLILQKRLPTFRIPLFEALSARYTLTVAYTDGAALDRVSFQQTRLTPTRLGSLVILKGLATYCQNFQIVICMFDLHWLSCIALAFHPRPFRLILWGAGLSTSAGFQRYKHFDWLRSLIARKADAVLLYSEVAQKQYLNWGLPPTQVTVAPNTIATKLPSHYWQRRREGVKNKLVFIGTMAPRKGIDTLIKSFELLATEFPKLELHFIGDGPWKTQLTSLIEESEFSSRMYCHGQLEDDHSLSSIFMEASACISPGQAGLAVLKSFSFGVPFITSRGAITGGERFNIIDGATGHFYDQDLTHCLRQCLINPQDMERMSTIAFHYYWAHRTQLQMVAEFEAAIQRTLNRSS</sequence>
<name>A0A316AIS8_9BACT</name>
<dbReference type="Pfam" id="PF00534">
    <property type="entry name" value="Glycos_transf_1"/>
    <property type="match status" value="1"/>
</dbReference>
<evidence type="ECO:0000313" key="2">
    <source>
        <dbReference type="EMBL" id="PWJ57633.1"/>
    </source>
</evidence>
<dbReference type="SUPFAM" id="SSF53756">
    <property type="entry name" value="UDP-Glycosyltransferase/glycogen phosphorylase"/>
    <property type="match status" value="1"/>
</dbReference>
<keyword evidence="3" id="KW-1185">Reference proteome</keyword>
<evidence type="ECO:0000313" key="3">
    <source>
        <dbReference type="Proteomes" id="UP000245880"/>
    </source>
</evidence>
<reference evidence="2 3" key="1">
    <citation type="submission" date="2018-03" db="EMBL/GenBank/DDBJ databases">
        <title>Genomic Encyclopedia of Archaeal and Bacterial Type Strains, Phase II (KMG-II): from individual species to whole genera.</title>
        <authorList>
            <person name="Goeker M."/>
        </authorList>
    </citation>
    <scope>NUCLEOTIDE SEQUENCE [LARGE SCALE GENOMIC DNA]</scope>
    <source>
        <strain evidence="2 3">DSM 100346</strain>
    </source>
</reference>
<dbReference type="GO" id="GO:0016757">
    <property type="term" value="F:glycosyltransferase activity"/>
    <property type="evidence" value="ECO:0007669"/>
    <property type="project" value="InterPro"/>
</dbReference>
<dbReference type="RefSeq" id="WP_109674794.1">
    <property type="nucleotide sequence ID" value="NZ_QGDT01000006.1"/>
</dbReference>
<keyword evidence="2" id="KW-0808">Transferase</keyword>
<comment type="caution">
    <text evidence="2">The sequence shown here is derived from an EMBL/GenBank/DDBJ whole genome shotgun (WGS) entry which is preliminary data.</text>
</comment>